<dbReference type="EMBL" id="ML986585">
    <property type="protein sequence ID" value="KAF2268669.1"/>
    <property type="molecule type" value="Genomic_DNA"/>
</dbReference>
<protein>
    <submittedName>
        <fullName evidence="1">Uncharacterized protein</fullName>
    </submittedName>
</protein>
<name>A0A9P4KJQ6_9PLEO</name>
<organism evidence="1 2">
    <name type="scientific">Lojkania enalia</name>
    <dbReference type="NCBI Taxonomy" id="147567"/>
    <lineage>
        <taxon>Eukaryota</taxon>
        <taxon>Fungi</taxon>
        <taxon>Dikarya</taxon>
        <taxon>Ascomycota</taxon>
        <taxon>Pezizomycotina</taxon>
        <taxon>Dothideomycetes</taxon>
        <taxon>Pleosporomycetidae</taxon>
        <taxon>Pleosporales</taxon>
        <taxon>Pleosporales incertae sedis</taxon>
        <taxon>Lojkania</taxon>
    </lineage>
</organism>
<evidence type="ECO:0000313" key="2">
    <source>
        <dbReference type="Proteomes" id="UP000800093"/>
    </source>
</evidence>
<accession>A0A9P4KJQ6</accession>
<dbReference type="OrthoDB" id="3777578at2759"/>
<reference evidence="2" key="1">
    <citation type="journal article" date="2020" name="Stud. Mycol.">
        <title>101 Dothideomycetes genomes: A test case for predicting lifestyles and emergence of pathogens.</title>
        <authorList>
            <person name="Haridas S."/>
            <person name="Albert R."/>
            <person name="Binder M."/>
            <person name="Bloem J."/>
            <person name="LaButti K."/>
            <person name="Salamov A."/>
            <person name="Andreopoulos B."/>
            <person name="Baker S."/>
            <person name="Barry K."/>
            <person name="Bills G."/>
            <person name="Bluhm B."/>
            <person name="Cannon C."/>
            <person name="Castanera R."/>
            <person name="Culley D."/>
            <person name="Daum C."/>
            <person name="Ezra D."/>
            <person name="Gonzalez J."/>
            <person name="Henrissat B."/>
            <person name="Kuo A."/>
            <person name="Liang C."/>
            <person name="Lipzen A."/>
            <person name="Lutzoni F."/>
            <person name="Magnuson J."/>
            <person name="Mondo S."/>
            <person name="Nolan M."/>
            <person name="Ohm R."/>
            <person name="Pangilinan J."/>
            <person name="Park H.-J."/>
            <person name="Ramirez L."/>
            <person name="Alfaro M."/>
            <person name="Sun H."/>
            <person name="Tritt A."/>
            <person name="Yoshinaga Y."/>
            <person name="Zwiers L.-H."/>
            <person name="Turgeon B."/>
            <person name="Goodwin S."/>
            <person name="Spatafora J."/>
            <person name="Crous P."/>
            <person name="Grigoriev I."/>
        </authorList>
    </citation>
    <scope>NUCLEOTIDE SEQUENCE [LARGE SCALE GENOMIC DNA]</scope>
    <source>
        <strain evidence="2">CBS 304.66</strain>
    </source>
</reference>
<gene>
    <name evidence="1" type="ORF">CC78DRAFT_540526</name>
</gene>
<comment type="caution">
    <text evidence="1">The sequence shown here is derived from an EMBL/GenBank/DDBJ whole genome shotgun (WGS) entry which is preliminary data.</text>
</comment>
<sequence length="201" mass="22855">MYDAIEGFVCHSVQSIFGLGPTSETTRTIVNLLEAGLSDYVSIIGLNPAFLEKKEEKLNEFWHDSANDEYSIVDQDEYEDLGRENSIPEELDNVLSGTKNALVDLISRAVKEPKDSESSICYDTNHVMRDFQACGYSFGEECLVAQLQMRHPTQFKCALCRVKDKYLALVWFWMWLSHQCCVLNFSNGKADVRGLLSVYKN</sequence>
<evidence type="ECO:0000313" key="1">
    <source>
        <dbReference type="EMBL" id="KAF2268669.1"/>
    </source>
</evidence>
<keyword evidence="2" id="KW-1185">Reference proteome</keyword>
<dbReference type="Proteomes" id="UP000800093">
    <property type="component" value="Unassembled WGS sequence"/>
</dbReference>
<proteinExistence type="predicted"/>
<dbReference type="AlphaFoldDB" id="A0A9P4KJQ6"/>